<keyword evidence="3" id="KW-1185">Reference proteome</keyword>
<feature type="compositionally biased region" description="Polar residues" evidence="1">
    <location>
        <begin position="238"/>
        <end position="249"/>
    </location>
</feature>
<dbReference type="Proteomes" id="UP000594454">
    <property type="component" value="Chromosome 4"/>
</dbReference>
<dbReference type="OrthoDB" id="6250723at2759"/>
<accession>A0A7R8YWY2</accession>
<sequence length="548" mass="60702">MNELLGWYGYDNVDRIDLQGKHTRIPGPMVNSVENSFRNDSNNSNSHHDTSGAPSHDSSREDSRSPSSTKNYEKIETLCGWCKRLVPQNSPDFLATPEGPRYCSESCFAQSRRASFKRAKTCDWCRHVRHAVSYVDFQDGASQLQFCSDKCLNQYKMQIFCKETQAHLDMNPHLKDKGVDTTGALITPDLWLKNCRSRSATPEHSDVSRSSTPTQKNSMSQQLVHKPVISVAPPSKLLSRTQLMESTRQSPKHNRKKRFTRLNIGHNSAGHNGSGSGGGGISNCNSSIPKVGVENVNNNQSSAAKPCTFTNVQDLRMNIPPVSPIDSTLPPRVGLSSPFFSGLTPGAFNVNQPFLNNHPHPRLLGLNSQSQILPIPGADFASLFSAFGTTPPPVTVMVPYPIIVPLPIPIPVPLPITDFIKAAESRKNGAMPSQKGETETSSHEQEEYVEPLDCSKSKPLPPEPDDVEKSSTSKDDSLHSLENHNSDDIGDKDTLPKLKITRLNSKRAIMNPPRESESSRPLRKRKRVIDCDYVKASKEFDDKNKSRK</sequence>
<dbReference type="InParanoid" id="A0A7R8YWY2"/>
<dbReference type="GO" id="GO:0048513">
    <property type="term" value="P:animal organ development"/>
    <property type="evidence" value="ECO:0007669"/>
    <property type="project" value="TreeGrafter"/>
</dbReference>
<feature type="compositionally biased region" description="Basic and acidic residues" evidence="1">
    <location>
        <begin position="436"/>
        <end position="446"/>
    </location>
</feature>
<evidence type="ECO:0008006" key="4">
    <source>
        <dbReference type="Google" id="ProtNLM"/>
    </source>
</evidence>
<feature type="compositionally biased region" description="Low complexity" evidence="1">
    <location>
        <begin position="35"/>
        <end position="45"/>
    </location>
</feature>
<evidence type="ECO:0000313" key="3">
    <source>
        <dbReference type="Proteomes" id="UP000594454"/>
    </source>
</evidence>
<organism evidence="2 3">
    <name type="scientific">Hermetia illucens</name>
    <name type="common">Black soldier fly</name>
    <dbReference type="NCBI Taxonomy" id="343691"/>
    <lineage>
        <taxon>Eukaryota</taxon>
        <taxon>Metazoa</taxon>
        <taxon>Ecdysozoa</taxon>
        <taxon>Arthropoda</taxon>
        <taxon>Hexapoda</taxon>
        <taxon>Insecta</taxon>
        <taxon>Pterygota</taxon>
        <taxon>Neoptera</taxon>
        <taxon>Endopterygota</taxon>
        <taxon>Diptera</taxon>
        <taxon>Brachycera</taxon>
        <taxon>Stratiomyomorpha</taxon>
        <taxon>Stratiomyidae</taxon>
        <taxon>Hermetiinae</taxon>
        <taxon>Hermetia</taxon>
    </lineage>
</organism>
<feature type="compositionally biased region" description="Gly residues" evidence="1">
    <location>
        <begin position="272"/>
        <end position="281"/>
    </location>
</feature>
<feature type="region of interest" description="Disordered" evidence="1">
    <location>
        <begin position="427"/>
        <end position="528"/>
    </location>
</feature>
<feature type="compositionally biased region" description="Basic residues" evidence="1">
    <location>
        <begin position="250"/>
        <end position="260"/>
    </location>
</feature>
<dbReference type="PANTHER" id="PTHR23186">
    <property type="entry name" value="RETINOIC ACID-INDUCED PROTEIN 2"/>
    <property type="match status" value="1"/>
</dbReference>
<protein>
    <recommendedName>
        <fullName evidence="4">Sine oculis-binding protein-like protein</fullName>
    </recommendedName>
</protein>
<feature type="compositionally biased region" description="Polar residues" evidence="1">
    <location>
        <begin position="208"/>
        <end position="223"/>
    </location>
</feature>
<proteinExistence type="predicted"/>
<dbReference type="InterPro" id="IPR026092">
    <property type="entry name" value="RAI2/SOBP"/>
</dbReference>
<evidence type="ECO:0000256" key="1">
    <source>
        <dbReference type="SAM" id="MobiDB-lite"/>
    </source>
</evidence>
<gene>
    <name evidence="2" type="ORF">HERILL_LOCUS10522</name>
</gene>
<dbReference type="GO" id="GO:0005634">
    <property type="term" value="C:nucleus"/>
    <property type="evidence" value="ECO:0007669"/>
    <property type="project" value="TreeGrafter"/>
</dbReference>
<dbReference type="EMBL" id="LR899012">
    <property type="protein sequence ID" value="CAD7087845.1"/>
    <property type="molecule type" value="Genomic_DNA"/>
</dbReference>
<reference evidence="2 3" key="1">
    <citation type="submission" date="2020-11" db="EMBL/GenBank/DDBJ databases">
        <authorList>
            <person name="Wallbank WR R."/>
            <person name="Pardo Diaz C."/>
            <person name="Kozak K."/>
            <person name="Martin S."/>
            <person name="Jiggins C."/>
            <person name="Moest M."/>
            <person name="Warren A I."/>
            <person name="Generalovic N T."/>
            <person name="Byers J.R.P. K."/>
            <person name="Montejo-Kovacevich G."/>
            <person name="Yen C E."/>
        </authorList>
    </citation>
    <scope>NUCLEOTIDE SEQUENCE [LARGE SCALE GENOMIC DNA]</scope>
</reference>
<name>A0A7R8YWY2_HERIL</name>
<dbReference type="Pfam" id="PF15279">
    <property type="entry name" value="SOBP"/>
    <property type="match status" value="1"/>
</dbReference>
<dbReference type="PANTHER" id="PTHR23186:SF4">
    <property type="entry name" value="GH22790P"/>
    <property type="match status" value="1"/>
</dbReference>
<feature type="region of interest" description="Disordered" evidence="1">
    <location>
        <begin position="197"/>
        <end position="281"/>
    </location>
</feature>
<dbReference type="FunCoup" id="A0A7R8YWY2">
    <property type="interactions" value="47"/>
</dbReference>
<evidence type="ECO:0000313" key="2">
    <source>
        <dbReference type="EMBL" id="CAD7087845.1"/>
    </source>
</evidence>
<feature type="region of interest" description="Disordered" evidence="1">
    <location>
        <begin position="21"/>
        <end position="71"/>
    </location>
</feature>
<dbReference type="AlphaFoldDB" id="A0A7R8YWY2"/>
<feature type="compositionally biased region" description="Basic and acidic residues" evidence="1">
    <location>
        <begin position="467"/>
        <end position="496"/>
    </location>
</feature>